<protein>
    <submittedName>
        <fullName evidence="4">ComF family protein</fullName>
    </submittedName>
</protein>
<dbReference type="CDD" id="cd06223">
    <property type="entry name" value="PRTases_typeI"/>
    <property type="match status" value="1"/>
</dbReference>
<evidence type="ECO:0000256" key="2">
    <source>
        <dbReference type="SAM" id="MobiDB-lite"/>
    </source>
</evidence>
<feature type="domain" description="Phosphoribosyltransferase" evidence="3">
    <location>
        <begin position="157"/>
        <end position="213"/>
    </location>
</feature>
<name>A0A4Z0GYR6_9BACI</name>
<comment type="caution">
    <text evidence="4">The sequence shown here is derived from an EMBL/GenBank/DDBJ whole genome shotgun (WGS) entry which is preliminary data.</text>
</comment>
<evidence type="ECO:0000313" key="4">
    <source>
        <dbReference type="EMBL" id="TGB02374.1"/>
    </source>
</evidence>
<proteinExistence type="inferred from homology"/>
<comment type="similarity">
    <text evidence="1">Belongs to the ComF/GntX family.</text>
</comment>
<sequence>MRCYICFNEIIPTITWVNVFKPPEQQRCCADCLAQFEPVTPTCPKCGRGDSDGICFDCERWGMGQEDPLKKNVASFSYNAFAKDWVAKWKYRGDYELLFSLQGKLDVPVGYAMVPIPLSEERLKERGFNQSEAIIHMLGKQPVSLLGRQGTTKQSKKQRQERVDSENPFQLLDPINQPVLLVDDIYTTGTTLRHAASLLKEGGCPEVYSYTLFR</sequence>
<dbReference type="InterPro" id="IPR051910">
    <property type="entry name" value="ComF/GntX_DNA_util-trans"/>
</dbReference>
<keyword evidence="5" id="KW-1185">Reference proteome</keyword>
<dbReference type="PANTHER" id="PTHR47505">
    <property type="entry name" value="DNA UTILIZATION PROTEIN YHGH"/>
    <property type="match status" value="1"/>
</dbReference>
<gene>
    <name evidence="4" type="ORF">E4663_13620</name>
</gene>
<reference evidence="4 5" key="1">
    <citation type="journal article" date="2003" name="Int. J. Syst. Evol. Microbiol.">
        <title>Halobacillus salinus sp. nov., isolated from a salt lake on the coast of the East Sea in Korea.</title>
        <authorList>
            <person name="Yoon J.H."/>
            <person name="Kang K.H."/>
            <person name="Park Y.H."/>
        </authorList>
    </citation>
    <scope>NUCLEOTIDE SEQUENCE [LARGE SCALE GENOMIC DNA]</scope>
    <source>
        <strain evidence="4 5">HSL-3</strain>
    </source>
</reference>
<dbReference type="Pfam" id="PF00156">
    <property type="entry name" value="Pribosyltran"/>
    <property type="match status" value="1"/>
</dbReference>
<dbReference type="STRING" id="192814.GCA_900166575_03325"/>
<dbReference type="InterPro" id="IPR000836">
    <property type="entry name" value="PRTase_dom"/>
</dbReference>
<evidence type="ECO:0000259" key="3">
    <source>
        <dbReference type="Pfam" id="PF00156"/>
    </source>
</evidence>
<dbReference type="Gene3D" id="3.40.50.2020">
    <property type="match status" value="1"/>
</dbReference>
<dbReference type="EMBL" id="SRJC01000003">
    <property type="protein sequence ID" value="TGB02374.1"/>
    <property type="molecule type" value="Genomic_DNA"/>
</dbReference>
<feature type="region of interest" description="Disordered" evidence="2">
    <location>
        <begin position="147"/>
        <end position="167"/>
    </location>
</feature>
<dbReference type="Proteomes" id="UP000297982">
    <property type="component" value="Unassembled WGS sequence"/>
</dbReference>
<dbReference type="SUPFAM" id="SSF53271">
    <property type="entry name" value="PRTase-like"/>
    <property type="match status" value="1"/>
</dbReference>
<evidence type="ECO:0000256" key="1">
    <source>
        <dbReference type="ARBA" id="ARBA00008007"/>
    </source>
</evidence>
<dbReference type="InterPro" id="IPR029057">
    <property type="entry name" value="PRTase-like"/>
</dbReference>
<organism evidence="4 5">
    <name type="scientific">Halobacillus salinus</name>
    <dbReference type="NCBI Taxonomy" id="192814"/>
    <lineage>
        <taxon>Bacteria</taxon>
        <taxon>Bacillati</taxon>
        <taxon>Bacillota</taxon>
        <taxon>Bacilli</taxon>
        <taxon>Bacillales</taxon>
        <taxon>Bacillaceae</taxon>
        <taxon>Halobacillus</taxon>
    </lineage>
</organism>
<dbReference type="AlphaFoldDB" id="A0A4Z0GYR6"/>
<accession>A0A4Z0GYR6</accession>
<dbReference type="RefSeq" id="WP_135328015.1">
    <property type="nucleotide sequence ID" value="NZ_SRJC01000003.1"/>
</dbReference>
<dbReference type="PANTHER" id="PTHR47505:SF1">
    <property type="entry name" value="DNA UTILIZATION PROTEIN YHGH"/>
    <property type="match status" value="1"/>
</dbReference>
<evidence type="ECO:0000313" key="5">
    <source>
        <dbReference type="Proteomes" id="UP000297982"/>
    </source>
</evidence>